<comment type="caution">
    <text evidence="3">The sequence shown here is derived from an EMBL/GenBank/DDBJ whole genome shotgun (WGS) entry which is preliminary data.</text>
</comment>
<sequence>MTESSPAAFKATQPSATQLLANLDSAAGVVLHKAATLSDDDLRSASALPSWTRGHVVAHLCGVANALARQCEYAVRGEKIDFYDGGYEGRTQAIEVAAGHGAAEHLRDLTGALDRVLTDMRGLADDGWQLPISYRDGVIYDGGLALWRELVIHLSDLELGRGPETWPADFCRHLFDFLQARVPAGLLLKFQPLGLPSFTLGNGGAGARTVYVSGILTDMAAWIAGRTPSLDSLRAEAAADAVDLPELLPWPAAVAPK</sequence>
<dbReference type="InterPro" id="IPR024344">
    <property type="entry name" value="MDMPI_metal-binding"/>
</dbReference>
<dbReference type="SUPFAM" id="SSF55718">
    <property type="entry name" value="SCP-like"/>
    <property type="match status" value="1"/>
</dbReference>
<protein>
    <submittedName>
        <fullName evidence="3">Maleylpyruvate isomerase family mycothiol-dependent enzyme</fullName>
    </submittedName>
</protein>
<dbReference type="GO" id="GO:0016853">
    <property type="term" value="F:isomerase activity"/>
    <property type="evidence" value="ECO:0007669"/>
    <property type="project" value="UniProtKB-KW"/>
</dbReference>
<dbReference type="EMBL" id="JADNYM010000008">
    <property type="protein sequence ID" value="MBG0739375.1"/>
    <property type="molecule type" value="Genomic_DNA"/>
</dbReference>
<organism evidence="3 4">
    <name type="scientific">Arthrobacter terrae</name>
    <dbReference type="NCBI Taxonomy" id="2935737"/>
    <lineage>
        <taxon>Bacteria</taxon>
        <taxon>Bacillati</taxon>
        <taxon>Actinomycetota</taxon>
        <taxon>Actinomycetes</taxon>
        <taxon>Micrococcales</taxon>
        <taxon>Micrococcaceae</taxon>
        <taxon>Arthrobacter</taxon>
    </lineage>
</organism>
<dbReference type="Gene3D" id="1.20.120.450">
    <property type="entry name" value="dinb family like domain"/>
    <property type="match status" value="1"/>
</dbReference>
<keyword evidence="4" id="KW-1185">Reference proteome</keyword>
<dbReference type="InterPro" id="IPR017517">
    <property type="entry name" value="Maleyloyr_isom"/>
</dbReference>
<feature type="domain" description="Mycothiol-dependent maleylpyruvate isomerase metal-binding" evidence="2">
    <location>
        <begin position="31"/>
        <end position="158"/>
    </location>
</feature>
<dbReference type="InterPro" id="IPR036527">
    <property type="entry name" value="SCP2_sterol-bd_dom_sf"/>
</dbReference>
<dbReference type="RefSeq" id="WP_196396309.1">
    <property type="nucleotide sequence ID" value="NZ_JADNYM010000008.1"/>
</dbReference>
<dbReference type="Proteomes" id="UP000655366">
    <property type="component" value="Unassembled WGS sequence"/>
</dbReference>
<dbReference type="AlphaFoldDB" id="A0A931G5B8"/>
<dbReference type="InterPro" id="IPR010872">
    <property type="entry name" value="MDMPI_C-term_domain"/>
</dbReference>
<evidence type="ECO:0000259" key="1">
    <source>
        <dbReference type="Pfam" id="PF07398"/>
    </source>
</evidence>
<gene>
    <name evidence="3" type="ORF">IV500_08230</name>
</gene>
<dbReference type="NCBIfam" id="TIGR03083">
    <property type="entry name" value="maleylpyruvate isomerase family mycothiol-dependent enzyme"/>
    <property type="match status" value="1"/>
</dbReference>
<evidence type="ECO:0000259" key="2">
    <source>
        <dbReference type="Pfam" id="PF11716"/>
    </source>
</evidence>
<evidence type="ECO:0000313" key="3">
    <source>
        <dbReference type="EMBL" id="MBG0739375.1"/>
    </source>
</evidence>
<evidence type="ECO:0000313" key="4">
    <source>
        <dbReference type="Proteomes" id="UP000655366"/>
    </source>
</evidence>
<dbReference type="Pfam" id="PF11716">
    <property type="entry name" value="MDMPI_N"/>
    <property type="match status" value="1"/>
</dbReference>
<name>A0A931G5B8_9MICC</name>
<keyword evidence="3" id="KW-0413">Isomerase</keyword>
<reference evidence="3 4" key="1">
    <citation type="submission" date="2020-11" db="EMBL/GenBank/DDBJ databases">
        <title>Arthrobacter antarcticus sp. nov., isolated from Antarctic Soil.</title>
        <authorList>
            <person name="Li J."/>
        </authorList>
    </citation>
    <scope>NUCLEOTIDE SEQUENCE [LARGE SCALE GENOMIC DNA]</scope>
    <source>
        <strain evidence="3 4">Z1-20</strain>
    </source>
</reference>
<dbReference type="SUPFAM" id="SSF109854">
    <property type="entry name" value="DinB/YfiT-like putative metalloenzymes"/>
    <property type="match status" value="1"/>
</dbReference>
<feature type="domain" description="MDMPI C-terminal" evidence="1">
    <location>
        <begin position="166"/>
        <end position="247"/>
    </location>
</feature>
<dbReference type="InterPro" id="IPR034660">
    <property type="entry name" value="DinB/YfiT-like"/>
</dbReference>
<dbReference type="Pfam" id="PF07398">
    <property type="entry name" value="MDMPI_C"/>
    <property type="match status" value="1"/>
</dbReference>
<proteinExistence type="predicted"/>
<accession>A0A931G5B8</accession>
<dbReference type="GO" id="GO:0046872">
    <property type="term" value="F:metal ion binding"/>
    <property type="evidence" value="ECO:0007669"/>
    <property type="project" value="InterPro"/>
</dbReference>